<organism evidence="2 3">
    <name type="scientific">Acidovorax soli</name>
    <dbReference type="NCBI Taxonomy" id="592050"/>
    <lineage>
        <taxon>Bacteria</taxon>
        <taxon>Pseudomonadati</taxon>
        <taxon>Pseudomonadota</taxon>
        <taxon>Betaproteobacteria</taxon>
        <taxon>Burkholderiales</taxon>
        <taxon>Comamonadaceae</taxon>
        <taxon>Acidovorax</taxon>
    </lineage>
</organism>
<dbReference type="RefSeq" id="WP_184865173.1">
    <property type="nucleotide sequence ID" value="NZ_JACHLK010000023.1"/>
</dbReference>
<sequence>MHSTTTTLPSSLLITGVSGHLARLAAEHLFAHTPPPAHLIGTTRTPERAQALAQAGMEVRHADLGQPDGLATAFQGAQRMLLVSTGSDHAGPVRVAHHRHAIEAAMAARVQRIVYTSLQQRPGGALDALVADHRATEQMLAACAIPERVVLRNAFYAEMLLTTLPLALARGVWHTLRRDAGVAYIPRAECAVAAAEALAQSDVQDPDTLDITGPEALSPLDVVDIVHQEFGVRIRVEEVSDEDYRMQLEATGMPAPMAGVMVYLERGMASGAMGTVAGGFEQLTRRAPQGVREFLREHRAVLQASTR</sequence>
<gene>
    <name evidence="2" type="ORF">HNP48_006518</name>
</gene>
<comment type="caution">
    <text evidence="2">The sequence shown here is derived from an EMBL/GenBank/DDBJ whole genome shotgun (WGS) entry which is preliminary data.</text>
</comment>
<dbReference type="Proteomes" id="UP000575083">
    <property type="component" value="Unassembled WGS sequence"/>
</dbReference>
<keyword evidence="3" id="KW-1185">Reference proteome</keyword>
<dbReference type="Gene3D" id="3.40.50.720">
    <property type="entry name" value="NAD(P)-binding Rossmann-like Domain"/>
    <property type="match status" value="1"/>
</dbReference>
<evidence type="ECO:0000259" key="1">
    <source>
        <dbReference type="Pfam" id="PF13460"/>
    </source>
</evidence>
<dbReference type="InterPro" id="IPR016040">
    <property type="entry name" value="NAD(P)-bd_dom"/>
</dbReference>
<dbReference type="InterPro" id="IPR036291">
    <property type="entry name" value="NAD(P)-bd_dom_sf"/>
</dbReference>
<dbReference type="GO" id="GO:0003955">
    <property type="term" value="F:NAD(P)H dehydrogenase (quinone) activity"/>
    <property type="evidence" value="ECO:0007669"/>
    <property type="project" value="UniProtKB-EC"/>
</dbReference>
<dbReference type="PANTHER" id="PTHR47129:SF1">
    <property type="entry name" value="NMRA-LIKE DOMAIN-CONTAINING PROTEIN"/>
    <property type="match status" value="1"/>
</dbReference>
<feature type="domain" description="NAD(P)-binding" evidence="1">
    <location>
        <begin position="16"/>
        <end position="118"/>
    </location>
</feature>
<dbReference type="EC" id="1.6.5.2" evidence="2"/>
<reference evidence="2 3" key="1">
    <citation type="submission" date="2020-08" db="EMBL/GenBank/DDBJ databases">
        <title>Functional genomics of gut bacteria from endangered species of beetles.</title>
        <authorList>
            <person name="Carlos-Shanley C."/>
        </authorList>
    </citation>
    <scope>NUCLEOTIDE SEQUENCE [LARGE SCALE GENOMIC DNA]</scope>
    <source>
        <strain evidence="2 3">S00198</strain>
    </source>
</reference>
<name>A0A7X0UCU3_9BURK</name>
<dbReference type="PANTHER" id="PTHR47129">
    <property type="entry name" value="QUINONE OXIDOREDUCTASE 2"/>
    <property type="match status" value="1"/>
</dbReference>
<accession>A0A7X0UCU3</accession>
<dbReference type="InterPro" id="IPR052718">
    <property type="entry name" value="NmrA-type_oxidoreductase"/>
</dbReference>
<dbReference type="AlphaFoldDB" id="A0A7X0UCU3"/>
<dbReference type="SUPFAM" id="SSF51735">
    <property type="entry name" value="NAD(P)-binding Rossmann-fold domains"/>
    <property type="match status" value="1"/>
</dbReference>
<dbReference type="EMBL" id="JACHLK010000023">
    <property type="protein sequence ID" value="MBB6563792.1"/>
    <property type="molecule type" value="Genomic_DNA"/>
</dbReference>
<dbReference type="Pfam" id="PF13460">
    <property type="entry name" value="NAD_binding_10"/>
    <property type="match status" value="1"/>
</dbReference>
<proteinExistence type="predicted"/>
<evidence type="ECO:0000313" key="3">
    <source>
        <dbReference type="Proteomes" id="UP000575083"/>
    </source>
</evidence>
<dbReference type="Gene3D" id="3.90.25.10">
    <property type="entry name" value="UDP-galactose 4-epimerase, domain 1"/>
    <property type="match status" value="1"/>
</dbReference>
<protein>
    <submittedName>
        <fullName evidence="2">NAD(P)H dehydrogenase (Quinone)</fullName>
        <ecNumber evidence="2">1.6.5.2</ecNumber>
    </submittedName>
</protein>
<evidence type="ECO:0000313" key="2">
    <source>
        <dbReference type="EMBL" id="MBB6563792.1"/>
    </source>
</evidence>
<keyword evidence="2" id="KW-0560">Oxidoreductase</keyword>